<dbReference type="InterPro" id="IPR014001">
    <property type="entry name" value="Helicase_ATP-bd"/>
</dbReference>
<evidence type="ECO:0000256" key="2">
    <source>
        <dbReference type="ARBA" id="ARBA00022490"/>
    </source>
</evidence>
<organism evidence="16 17">
    <name type="scientific">Hymenobacter mucosus</name>
    <dbReference type="NCBI Taxonomy" id="1411120"/>
    <lineage>
        <taxon>Bacteria</taxon>
        <taxon>Pseudomonadati</taxon>
        <taxon>Bacteroidota</taxon>
        <taxon>Cytophagia</taxon>
        <taxon>Cytophagales</taxon>
        <taxon>Hymenobacteraceae</taxon>
        <taxon>Hymenobacter</taxon>
    </lineage>
</organism>
<evidence type="ECO:0000313" key="16">
    <source>
        <dbReference type="EMBL" id="SNR57446.1"/>
    </source>
</evidence>
<dbReference type="CDD" id="cd00268">
    <property type="entry name" value="DEADc"/>
    <property type="match status" value="1"/>
</dbReference>
<dbReference type="InterPro" id="IPR001650">
    <property type="entry name" value="Helicase_C-like"/>
</dbReference>
<feature type="domain" description="Helicase C-terminal" evidence="14">
    <location>
        <begin position="237"/>
        <end position="385"/>
    </location>
</feature>
<dbReference type="GO" id="GO:0005524">
    <property type="term" value="F:ATP binding"/>
    <property type="evidence" value="ECO:0007669"/>
    <property type="project" value="UniProtKB-KW"/>
</dbReference>
<evidence type="ECO:0000256" key="10">
    <source>
        <dbReference type="PROSITE-ProRule" id="PRU00552"/>
    </source>
</evidence>
<dbReference type="PANTHER" id="PTHR47959">
    <property type="entry name" value="ATP-DEPENDENT RNA HELICASE RHLE-RELATED"/>
    <property type="match status" value="1"/>
</dbReference>
<dbReference type="AlphaFoldDB" id="A0A238XEL5"/>
<evidence type="ECO:0000256" key="3">
    <source>
        <dbReference type="ARBA" id="ARBA00022741"/>
    </source>
</evidence>
<proteinExistence type="inferred from homology"/>
<dbReference type="RefSeq" id="WP_089332575.1">
    <property type="nucleotide sequence ID" value="NZ_FZNS01000004.1"/>
</dbReference>
<dbReference type="GO" id="GO:0003676">
    <property type="term" value="F:nucleic acid binding"/>
    <property type="evidence" value="ECO:0007669"/>
    <property type="project" value="InterPro"/>
</dbReference>
<dbReference type="Gene3D" id="3.40.50.300">
    <property type="entry name" value="P-loop containing nucleotide triphosphate hydrolases"/>
    <property type="match status" value="2"/>
</dbReference>
<evidence type="ECO:0000256" key="1">
    <source>
        <dbReference type="ARBA" id="ARBA00012552"/>
    </source>
</evidence>
<dbReference type="InterPro" id="IPR027417">
    <property type="entry name" value="P-loop_NTPase"/>
</dbReference>
<comment type="similarity">
    <text evidence="7 11">Belongs to the DEAD box helicase family.</text>
</comment>
<dbReference type="GO" id="GO:0009266">
    <property type="term" value="P:response to temperature stimulus"/>
    <property type="evidence" value="ECO:0007669"/>
    <property type="project" value="UniProtKB-ARBA"/>
</dbReference>
<dbReference type="PROSITE" id="PS00039">
    <property type="entry name" value="DEAD_ATP_HELICASE"/>
    <property type="match status" value="1"/>
</dbReference>
<reference evidence="17" key="1">
    <citation type="submission" date="2017-06" db="EMBL/GenBank/DDBJ databases">
        <authorList>
            <person name="Varghese N."/>
            <person name="Submissions S."/>
        </authorList>
    </citation>
    <scope>NUCLEOTIDE SEQUENCE [LARGE SCALE GENOMIC DNA]</scope>
    <source>
        <strain evidence="17">DSM 28041</strain>
    </source>
</reference>
<dbReference type="Pfam" id="PF00270">
    <property type="entry name" value="DEAD"/>
    <property type="match status" value="1"/>
</dbReference>
<dbReference type="FunFam" id="3.40.50.300:FF:000108">
    <property type="entry name" value="ATP-dependent RNA helicase RhlE"/>
    <property type="match status" value="1"/>
</dbReference>
<evidence type="ECO:0000256" key="9">
    <source>
        <dbReference type="ARBA" id="ARBA00074363"/>
    </source>
</evidence>
<name>A0A238XEL5_9BACT</name>
<evidence type="ECO:0000256" key="12">
    <source>
        <dbReference type="SAM" id="MobiDB-lite"/>
    </source>
</evidence>
<dbReference type="GO" id="GO:0042255">
    <property type="term" value="P:ribosome assembly"/>
    <property type="evidence" value="ECO:0007669"/>
    <property type="project" value="UniProtKB-ARBA"/>
</dbReference>
<dbReference type="InterPro" id="IPR000629">
    <property type="entry name" value="RNA-helicase_DEAD-box_CS"/>
</dbReference>
<keyword evidence="6 11" id="KW-0067">ATP-binding</keyword>
<feature type="domain" description="DEAD-box RNA helicase Q" evidence="15">
    <location>
        <begin position="1"/>
        <end position="29"/>
    </location>
</feature>
<feature type="domain" description="Helicase ATP-binding" evidence="13">
    <location>
        <begin position="32"/>
        <end position="210"/>
    </location>
</feature>
<dbReference type="GO" id="GO:0005829">
    <property type="term" value="C:cytosol"/>
    <property type="evidence" value="ECO:0007669"/>
    <property type="project" value="TreeGrafter"/>
</dbReference>
<keyword evidence="4 11" id="KW-0378">Hydrolase</keyword>
<dbReference type="SMART" id="SM00487">
    <property type="entry name" value="DEXDc"/>
    <property type="match status" value="1"/>
</dbReference>
<evidence type="ECO:0000259" key="15">
    <source>
        <dbReference type="PROSITE" id="PS51195"/>
    </source>
</evidence>
<evidence type="ECO:0000256" key="8">
    <source>
        <dbReference type="ARBA" id="ARBA00047984"/>
    </source>
</evidence>
<gene>
    <name evidence="16" type="ORF">SAMN06269173_10433</name>
</gene>
<evidence type="ECO:0000256" key="7">
    <source>
        <dbReference type="ARBA" id="ARBA00038437"/>
    </source>
</evidence>
<evidence type="ECO:0000256" key="4">
    <source>
        <dbReference type="ARBA" id="ARBA00022801"/>
    </source>
</evidence>
<dbReference type="GO" id="GO:0003724">
    <property type="term" value="F:RNA helicase activity"/>
    <property type="evidence" value="ECO:0007669"/>
    <property type="project" value="UniProtKB-EC"/>
</dbReference>
<dbReference type="Proteomes" id="UP000198310">
    <property type="component" value="Unassembled WGS sequence"/>
</dbReference>
<dbReference type="EC" id="3.6.4.13" evidence="1"/>
<evidence type="ECO:0000256" key="5">
    <source>
        <dbReference type="ARBA" id="ARBA00022806"/>
    </source>
</evidence>
<dbReference type="EMBL" id="FZNS01000004">
    <property type="protein sequence ID" value="SNR57446.1"/>
    <property type="molecule type" value="Genomic_DNA"/>
</dbReference>
<dbReference type="InterPro" id="IPR044742">
    <property type="entry name" value="DEAD/DEAH_RhlB"/>
</dbReference>
<dbReference type="InterPro" id="IPR011545">
    <property type="entry name" value="DEAD/DEAH_box_helicase_dom"/>
</dbReference>
<dbReference type="CDD" id="cd18787">
    <property type="entry name" value="SF2_C_DEAD"/>
    <property type="match status" value="1"/>
</dbReference>
<dbReference type="Pfam" id="PF00271">
    <property type="entry name" value="Helicase_C"/>
    <property type="match status" value="1"/>
</dbReference>
<keyword evidence="2" id="KW-0963">Cytoplasm</keyword>
<evidence type="ECO:0000256" key="11">
    <source>
        <dbReference type="RuleBase" id="RU000492"/>
    </source>
</evidence>
<keyword evidence="3 11" id="KW-0547">Nucleotide-binding</keyword>
<dbReference type="GO" id="GO:0016787">
    <property type="term" value="F:hydrolase activity"/>
    <property type="evidence" value="ECO:0007669"/>
    <property type="project" value="UniProtKB-KW"/>
</dbReference>
<dbReference type="SMART" id="SM00490">
    <property type="entry name" value="HELICc"/>
    <property type="match status" value="1"/>
</dbReference>
<dbReference type="PROSITE" id="PS51192">
    <property type="entry name" value="HELICASE_ATP_BIND_1"/>
    <property type="match status" value="1"/>
</dbReference>
<dbReference type="InterPro" id="IPR014014">
    <property type="entry name" value="RNA_helicase_DEAD_Q_motif"/>
</dbReference>
<evidence type="ECO:0000256" key="6">
    <source>
        <dbReference type="ARBA" id="ARBA00022840"/>
    </source>
</evidence>
<comment type="catalytic activity">
    <reaction evidence="8">
        <text>ATP + H2O = ADP + phosphate + H(+)</text>
        <dbReference type="Rhea" id="RHEA:13065"/>
        <dbReference type="ChEBI" id="CHEBI:15377"/>
        <dbReference type="ChEBI" id="CHEBI:15378"/>
        <dbReference type="ChEBI" id="CHEBI:30616"/>
        <dbReference type="ChEBI" id="CHEBI:43474"/>
        <dbReference type="ChEBI" id="CHEBI:456216"/>
        <dbReference type="EC" id="3.6.4.13"/>
    </reaction>
</comment>
<dbReference type="PANTHER" id="PTHR47959:SF13">
    <property type="entry name" value="ATP-DEPENDENT RNA HELICASE RHLE"/>
    <property type="match status" value="1"/>
</dbReference>
<sequence>MSFDELNLIDPILRALHEEGYTTPTPIQEQAIPQVLEGHDLLGVAQTGTGKTAAFTVPILQILHQTAQVERHAPGRIRCLVLTPTRELATQIGESFANYGRHLPKLRRTVIFGGVGQAPQVHTLKRGVEIIIATPGRLLDLMNQGFVDLRHLEVFVLDEADRMLDMGFIHDIKRLLPKLPVSRQTLFFSATMPGQIQDLADTILKPNPVKVAVTPVSSTAETVTQAVYMVEKSDKPALLEHVLADKNIRRVLVFTRTKHGADKVVKTLAKAEIPAEAIHGNKSQNHRQRALTNFKAGTTRVLVATDIAARGIDVDELTHVINYEIPNEPETYVHRIGRTGRAGANGTALSFCDEEERAYLQDIQKLIRRQIPVVAEHPFFSANVAPVPLSGGAPIQRPKGPAGRPPRPGRGPQGQGRSGSDGGGRSQGQQSARSGERAGGGQRAGAPGGGRTSGGGNGGGRRRSRSSNTGR</sequence>
<dbReference type="PROSITE" id="PS51195">
    <property type="entry name" value="Q_MOTIF"/>
    <property type="match status" value="1"/>
</dbReference>
<accession>A0A238XEL5</accession>
<feature type="compositionally biased region" description="Gly residues" evidence="12">
    <location>
        <begin position="411"/>
        <end position="426"/>
    </location>
</feature>
<dbReference type="InterPro" id="IPR050079">
    <property type="entry name" value="DEAD_box_RNA_helicase"/>
</dbReference>
<evidence type="ECO:0000259" key="13">
    <source>
        <dbReference type="PROSITE" id="PS51192"/>
    </source>
</evidence>
<feature type="compositionally biased region" description="Gly residues" evidence="12">
    <location>
        <begin position="437"/>
        <end position="459"/>
    </location>
</feature>
<protein>
    <recommendedName>
        <fullName evidence="9">DEAD-box ATP-dependent RNA helicase RhpA</fullName>
        <ecNumber evidence="1">3.6.4.13</ecNumber>
    </recommendedName>
</protein>
<evidence type="ECO:0000313" key="17">
    <source>
        <dbReference type="Proteomes" id="UP000198310"/>
    </source>
</evidence>
<keyword evidence="5 11" id="KW-0347">Helicase</keyword>
<feature type="region of interest" description="Disordered" evidence="12">
    <location>
        <begin position="385"/>
        <end position="471"/>
    </location>
</feature>
<keyword evidence="17" id="KW-1185">Reference proteome</keyword>
<dbReference type="SUPFAM" id="SSF52540">
    <property type="entry name" value="P-loop containing nucleoside triphosphate hydrolases"/>
    <property type="match status" value="1"/>
</dbReference>
<feature type="short sequence motif" description="Q motif" evidence="10">
    <location>
        <begin position="1"/>
        <end position="29"/>
    </location>
</feature>
<dbReference type="PROSITE" id="PS51194">
    <property type="entry name" value="HELICASE_CTER"/>
    <property type="match status" value="1"/>
</dbReference>
<evidence type="ECO:0000259" key="14">
    <source>
        <dbReference type="PROSITE" id="PS51194"/>
    </source>
</evidence>